<sequence length="532" mass="57236">MGLRQTRPHRRSRTQVVTVLASLLVLGGAPYGVGTTSAAPPPQPPPQLSQDDVDRAVAALDSIVERGMKRSGVPGVAVAVVYKDEVVHLEGYGKRHIGQRGEVGPDTVFQLASLSKPLASTVVAGAVGEKTIAWDDPVAEHLPDFALKDPWVTEHVTVADLFAHRSGLPDHAGDLLEDLGYDRKYILEHLRLEPLTPFRASYAYTNFGVTAAGEAVADAAGTSWEKLSEDTLYKPAGMADTSSRFNDYEGANNKAFAHVRNADGTWDARYVRDADAQSPAGGASSTVRDLSRWLRLQLANGELDGDQIIAADPLERTHLPAAVTHPPPAPAGRAGFYGLGWNVGYDDQGRLRLSHSGAFALGANSNVTMLPGEELGIAVLTNGEPVGLADAVSFDFLDTAQHGKPTEDWLDLAAKIYEQEAEQLRSPTDYSKPPKDASDPRATSTYTGTYRNAYYGPLTVTESNDELTLRLGPKPMTFRLNHYDGDTFYFETVGENASGPSGVTFKDDENGKARQVTIEAFDTNGLGTFTRG</sequence>
<dbReference type="Gene3D" id="3.40.710.10">
    <property type="entry name" value="DD-peptidase/beta-lactamase superfamily"/>
    <property type="match status" value="1"/>
</dbReference>
<dbReference type="InterPro" id="IPR001466">
    <property type="entry name" value="Beta-lactam-related"/>
</dbReference>
<evidence type="ECO:0000256" key="1">
    <source>
        <dbReference type="SAM" id="MobiDB-lite"/>
    </source>
</evidence>
<comment type="caution">
    <text evidence="4">The sequence shown here is derived from an EMBL/GenBank/DDBJ whole genome shotgun (WGS) entry which is preliminary data.</text>
</comment>
<dbReference type="Pfam" id="PF00144">
    <property type="entry name" value="Beta-lactamase"/>
    <property type="match status" value="1"/>
</dbReference>
<dbReference type="SUPFAM" id="SSF56601">
    <property type="entry name" value="beta-lactamase/transpeptidase-like"/>
    <property type="match status" value="1"/>
</dbReference>
<name>L1KRK2_9ACTN</name>
<feature type="region of interest" description="Disordered" evidence="1">
    <location>
        <begin position="422"/>
        <end position="448"/>
    </location>
</feature>
<dbReference type="InterPro" id="IPR050491">
    <property type="entry name" value="AmpC-like"/>
</dbReference>
<feature type="domain" description="Beta-lactamase-related" evidence="2">
    <location>
        <begin position="60"/>
        <end position="385"/>
    </location>
</feature>
<evidence type="ECO:0000259" key="2">
    <source>
        <dbReference type="Pfam" id="PF00144"/>
    </source>
</evidence>
<dbReference type="PATRIC" id="fig|698759.3.peg.6318"/>
<protein>
    <submittedName>
        <fullName evidence="4">Beta-lactamase</fullName>
    </submittedName>
</protein>
<dbReference type="OrthoDB" id="5377981at2"/>
<dbReference type="Pfam" id="PF11954">
    <property type="entry name" value="DUF3471"/>
    <property type="match status" value="1"/>
</dbReference>
<proteinExistence type="predicted"/>
<evidence type="ECO:0000259" key="3">
    <source>
        <dbReference type="Pfam" id="PF11954"/>
    </source>
</evidence>
<dbReference type="PANTHER" id="PTHR46825:SF15">
    <property type="entry name" value="BETA-LACTAMASE-RELATED DOMAIN-CONTAINING PROTEIN"/>
    <property type="match status" value="1"/>
</dbReference>
<keyword evidence="5" id="KW-1185">Reference proteome</keyword>
<feature type="domain" description="Peptidase S12 Pab87-related C-terminal" evidence="3">
    <location>
        <begin position="433"/>
        <end position="520"/>
    </location>
</feature>
<dbReference type="PANTHER" id="PTHR46825">
    <property type="entry name" value="D-ALANYL-D-ALANINE-CARBOXYPEPTIDASE/ENDOPEPTIDASE AMPH"/>
    <property type="match status" value="1"/>
</dbReference>
<organism evidence="4 5">
    <name type="scientific">Streptomyces ipomoeae 91-03</name>
    <dbReference type="NCBI Taxonomy" id="698759"/>
    <lineage>
        <taxon>Bacteria</taxon>
        <taxon>Bacillati</taxon>
        <taxon>Actinomycetota</taxon>
        <taxon>Actinomycetes</taxon>
        <taxon>Kitasatosporales</taxon>
        <taxon>Streptomycetaceae</taxon>
        <taxon>Streptomyces</taxon>
    </lineage>
</organism>
<dbReference type="EMBL" id="AEJC01000473">
    <property type="protein sequence ID" value="EKX63003.1"/>
    <property type="molecule type" value="Genomic_DNA"/>
</dbReference>
<dbReference type="InterPro" id="IPR021860">
    <property type="entry name" value="Peptidase_S12_Pab87-rel_C"/>
</dbReference>
<evidence type="ECO:0000313" key="4">
    <source>
        <dbReference type="EMBL" id="EKX63003.1"/>
    </source>
</evidence>
<dbReference type="Gene3D" id="2.40.128.600">
    <property type="match status" value="1"/>
</dbReference>
<gene>
    <name evidence="4" type="ORF">STRIP9103_01648</name>
</gene>
<dbReference type="Proteomes" id="UP000010411">
    <property type="component" value="Unassembled WGS sequence"/>
</dbReference>
<reference evidence="4 5" key="1">
    <citation type="submission" date="2012-11" db="EMBL/GenBank/DDBJ databases">
        <authorList>
            <person name="Huguet-Tapia J.C."/>
            <person name="Durkin A.S."/>
            <person name="Pettis G.S."/>
            <person name="Badger J.H."/>
        </authorList>
    </citation>
    <scope>NUCLEOTIDE SEQUENCE [LARGE SCALE GENOMIC DNA]</scope>
    <source>
        <strain evidence="4 5">91-03</strain>
    </source>
</reference>
<accession>L1KRK2</accession>
<dbReference type="RefSeq" id="WP_009327027.1">
    <property type="nucleotide sequence ID" value="NZ_AEJC01000473.1"/>
</dbReference>
<dbReference type="AlphaFoldDB" id="L1KRK2"/>
<dbReference type="InterPro" id="IPR012338">
    <property type="entry name" value="Beta-lactam/transpept-like"/>
</dbReference>
<evidence type="ECO:0000313" key="5">
    <source>
        <dbReference type="Proteomes" id="UP000010411"/>
    </source>
</evidence>